<feature type="transmembrane region" description="Helical" evidence="8">
    <location>
        <begin position="178"/>
        <end position="199"/>
    </location>
</feature>
<reference evidence="10 11" key="1">
    <citation type="submission" date="2014-04" db="EMBL/GenBank/DDBJ databases">
        <title>Genome assembly of Hyalangium minutum DSM 14724.</title>
        <authorList>
            <person name="Sharma G."/>
            <person name="Subramanian S."/>
        </authorList>
    </citation>
    <scope>NUCLEOTIDE SEQUENCE [LARGE SCALE GENOMIC DNA]</scope>
    <source>
        <strain evidence="10 11">DSM 14724</strain>
    </source>
</reference>
<dbReference type="InterPro" id="IPR035952">
    <property type="entry name" value="Rhomboid-like_sf"/>
</dbReference>
<dbReference type="InterPro" id="IPR022764">
    <property type="entry name" value="Peptidase_S54_rhomboid_dom"/>
</dbReference>
<evidence type="ECO:0000256" key="4">
    <source>
        <dbReference type="ARBA" id="ARBA00022801"/>
    </source>
</evidence>
<gene>
    <name evidence="10" type="ORF">DB31_0859</name>
</gene>
<evidence type="ECO:0000313" key="11">
    <source>
        <dbReference type="Proteomes" id="UP000028725"/>
    </source>
</evidence>
<dbReference type="Pfam" id="PF01694">
    <property type="entry name" value="Rhomboid"/>
    <property type="match status" value="1"/>
</dbReference>
<evidence type="ECO:0000256" key="7">
    <source>
        <dbReference type="SAM" id="MobiDB-lite"/>
    </source>
</evidence>
<dbReference type="Proteomes" id="UP000028725">
    <property type="component" value="Unassembled WGS sequence"/>
</dbReference>
<evidence type="ECO:0000313" key="10">
    <source>
        <dbReference type="EMBL" id="KFE66386.1"/>
    </source>
</evidence>
<dbReference type="SUPFAM" id="SSF144091">
    <property type="entry name" value="Rhomboid-like"/>
    <property type="match status" value="1"/>
</dbReference>
<dbReference type="GO" id="GO:0016020">
    <property type="term" value="C:membrane"/>
    <property type="evidence" value="ECO:0007669"/>
    <property type="project" value="UniProtKB-SubCell"/>
</dbReference>
<dbReference type="GO" id="GO:0004252">
    <property type="term" value="F:serine-type endopeptidase activity"/>
    <property type="evidence" value="ECO:0007669"/>
    <property type="project" value="InterPro"/>
</dbReference>
<comment type="subcellular location">
    <subcellularLocation>
        <location evidence="1">Membrane</location>
        <topology evidence="1">Multi-pass membrane protein</topology>
    </subcellularLocation>
</comment>
<feature type="transmembrane region" description="Helical" evidence="8">
    <location>
        <begin position="128"/>
        <end position="146"/>
    </location>
</feature>
<keyword evidence="11" id="KW-1185">Reference proteome</keyword>
<dbReference type="Gene3D" id="1.20.1540.10">
    <property type="entry name" value="Rhomboid-like"/>
    <property type="match status" value="1"/>
</dbReference>
<evidence type="ECO:0000256" key="6">
    <source>
        <dbReference type="ARBA" id="ARBA00023136"/>
    </source>
</evidence>
<organism evidence="10 11">
    <name type="scientific">Hyalangium minutum</name>
    <dbReference type="NCBI Taxonomy" id="394096"/>
    <lineage>
        <taxon>Bacteria</taxon>
        <taxon>Pseudomonadati</taxon>
        <taxon>Myxococcota</taxon>
        <taxon>Myxococcia</taxon>
        <taxon>Myxococcales</taxon>
        <taxon>Cystobacterineae</taxon>
        <taxon>Archangiaceae</taxon>
        <taxon>Hyalangium</taxon>
    </lineage>
</organism>
<proteinExistence type="inferred from homology"/>
<dbReference type="EMBL" id="JMCB01000010">
    <property type="protein sequence ID" value="KFE66386.1"/>
    <property type="molecule type" value="Genomic_DNA"/>
</dbReference>
<evidence type="ECO:0000259" key="9">
    <source>
        <dbReference type="Pfam" id="PF01694"/>
    </source>
</evidence>
<dbReference type="PANTHER" id="PTHR43731">
    <property type="entry name" value="RHOMBOID PROTEASE"/>
    <property type="match status" value="1"/>
</dbReference>
<accession>A0A085WFC3</accession>
<evidence type="ECO:0000256" key="5">
    <source>
        <dbReference type="ARBA" id="ARBA00022989"/>
    </source>
</evidence>
<evidence type="ECO:0000256" key="3">
    <source>
        <dbReference type="ARBA" id="ARBA00022692"/>
    </source>
</evidence>
<keyword evidence="4" id="KW-0378">Hydrolase</keyword>
<feature type="compositionally biased region" description="Pro residues" evidence="7">
    <location>
        <begin position="12"/>
        <end position="25"/>
    </location>
</feature>
<name>A0A085WFC3_9BACT</name>
<dbReference type="InterPro" id="IPR050925">
    <property type="entry name" value="Rhomboid_protease_S54"/>
</dbReference>
<keyword evidence="5 8" id="KW-1133">Transmembrane helix</keyword>
<sequence>MVRDPRILDDPSPSPGPGQPPPEPQEPQEQPRQRWPVVCGTVLVGAVILYFAGRAQMLPALSQKADGLELARLGMPLALYGPLVQQGEYWRMLSCVFAHGSPIHLLFNMSVVYTLGFMLERAIGSLRFLGLCAVTALGSSAFALIFNFEVPMVGASGMILGWAGAMLPIATDQGRKELGVWLIQVVVISLLPGVSWAGHLGGFLFGLPCGVALRLGGPVYNKALPLILFITGVVAVFAAHPERHWGF</sequence>
<protein>
    <submittedName>
        <fullName evidence="10">Rhomboid family protein</fullName>
    </submittedName>
</protein>
<feature type="transmembrane region" description="Helical" evidence="8">
    <location>
        <begin position="89"/>
        <end position="116"/>
    </location>
</feature>
<evidence type="ECO:0000256" key="8">
    <source>
        <dbReference type="SAM" id="Phobius"/>
    </source>
</evidence>
<dbReference type="RefSeq" id="WP_044192206.1">
    <property type="nucleotide sequence ID" value="NZ_JMCB01000010.1"/>
</dbReference>
<feature type="region of interest" description="Disordered" evidence="7">
    <location>
        <begin position="1"/>
        <end position="32"/>
    </location>
</feature>
<dbReference type="PATRIC" id="fig|394096.3.peg.5206"/>
<evidence type="ECO:0000256" key="2">
    <source>
        <dbReference type="ARBA" id="ARBA00009045"/>
    </source>
</evidence>
<dbReference type="PANTHER" id="PTHR43731:SF14">
    <property type="entry name" value="PRESENILIN-ASSOCIATED RHOMBOID-LIKE PROTEIN, MITOCHONDRIAL"/>
    <property type="match status" value="1"/>
</dbReference>
<evidence type="ECO:0000256" key="1">
    <source>
        <dbReference type="ARBA" id="ARBA00004141"/>
    </source>
</evidence>
<feature type="domain" description="Peptidase S54 rhomboid" evidence="9">
    <location>
        <begin position="87"/>
        <end position="212"/>
    </location>
</feature>
<feature type="transmembrane region" description="Helical" evidence="8">
    <location>
        <begin position="219"/>
        <end position="239"/>
    </location>
</feature>
<feature type="transmembrane region" description="Helical" evidence="8">
    <location>
        <begin position="152"/>
        <end position="171"/>
    </location>
</feature>
<comment type="similarity">
    <text evidence="2">Belongs to the peptidase S54 family.</text>
</comment>
<feature type="transmembrane region" description="Helical" evidence="8">
    <location>
        <begin position="35"/>
        <end position="53"/>
    </location>
</feature>
<keyword evidence="6 8" id="KW-0472">Membrane</keyword>
<keyword evidence="3 8" id="KW-0812">Transmembrane</keyword>
<dbReference type="STRING" id="394096.DB31_0859"/>
<dbReference type="AlphaFoldDB" id="A0A085WFC3"/>
<dbReference type="OrthoDB" id="9813074at2"/>
<comment type="caution">
    <text evidence="10">The sequence shown here is derived from an EMBL/GenBank/DDBJ whole genome shotgun (WGS) entry which is preliminary data.</text>
</comment>